<feature type="domain" description="IPT/TIG" evidence="3">
    <location>
        <begin position="42"/>
        <end position="136"/>
    </location>
</feature>
<evidence type="ECO:0000313" key="5">
    <source>
        <dbReference type="Proteomes" id="UP000324222"/>
    </source>
</evidence>
<dbReference type="GO" id="GO:0030334">
    <property type="term" value="P:regulation of cell migration"/>
    <property type="evidence" value="ECO:0007669"/>
    <property type="project" value="TreeGrafter"/>
</dbReference>
<dbReference type="OrthoDB" id="125363at2759"/>
<keyword evidence="5" id="KW-1185">Reference proteome</keyword>
<dbReference type="InterPro" id="IPR002909">
    <property type="entry name" value="IPT_dom"/>
</dbReference>
<keyword evidence="2" id="KW-1133">Transmembrane helix</keyword>
<comment type="caution">
    <text evidence="4">The sequence shown here is derived from an EMBL/GenBank/DDBJ whole genome shotgun (WGS) entry which is preliminary data.</text>
</comment>
<evidence type="ECO:0000259" key="3">
    <source>
        <dbReference type="SMART" id="SM00429"/>
    </source>
</evidence>
<keyword evidence="2" id="KW-0812">Transmembrane</keyword>
<dbReference type="InterPro" id="IPR013783">
    <property type="entry name" value="Ig-like_fold"/>
</dbReference>
<dbReference type="Gene3D" id="2.60.40.10">
    <property type="entry name" value="Immunoglobulins"/>
    <property type="match status" value="4"/>
</dbReference>
<feature type="compositionally biased region" description="Basic residues" evidence="1">
    <location>
        <begin position="317"/>
        <end position="335"/>
    </location>
</feature>
<feature type="domain" description="IPT/TIG" evidence="3">
    <location>
        <begin position="137"/>
        <end position="235"/>
    </location>
</feature>
<evidence type="ECO:0000256" key="2">
    <source>
        <dbReference type="SAM" id="Phobius"/>
    </source>
</evidence>
<dbReference type="GO" id="GO:0050772">
    <property type="term" value="P:positive regulation of axonogenesis"/>
    <property type="evidence" value="ECO:0007669"/>
    <property type="project" value="TreeGrafter"/>
</dbReference>
<feature type="domain" description="IPT/TIG" evidence="3">
    <location>
        <begin position="237"/>
        <end position="329"/>
    </location>
</feature>
<dbReference type="GO" id="GO:0008360">
    <property type="term" value="P:regulation of cell shape"/>
    <property type="evidence" value="ECO:0007669"/>
    <property type="project" value="TreeGrafter"/>
</dbReference>
<dbReference type="InterPro" id="IPR031148">
    <property type="entry name" value="Plexin"/>
</dbReference>
<dbReference type="AlphaFoldDB" id="A0A5B7GZ54"/>
<proteinExistence type="predicted"/>
<dbReference type="GO" id="GO:0097374">
    <property type="term" value="P:sensory neuron axon guidance"/>
    <property type="evidence" value="ECO:0007669"/>
    <property type="project" value="TreeGrafter"/>
</dbReference>
<dbReference type="GO" id="GO:0017154">
    <property type="term" value="F:semaphorin receptor activity"/>
    <property type="evidence" value="ECO:0007669"/>
    <property type="project" value="InterPro"/>
</dbReference>
<keyword evidence="2" id="KW-0472">Membrane</keyword>
<evidence type="ECO:0000256" key="1">
    <source>
        <dbReference type="SAM" id="MobiDB-lite"/>
    </source>
</evidence>
<dbReference type="CDD" id="cd00603">
    <property type="entry name" value="IPT_PCSR"/>
    <property type="match status" value="1"/>
</dbReference>
<name>A0A5B7GZ54_PORTR</name>
<dbReference type="GO" id="GO:0007162">
    <property type="term" value="P:negative regulation of cell adhesion"/>
    <property type="evidence" value="ECO:0007669"/>
    <property type="project" value="TreeGrafter"/>
</dbReference>
<gene>
    <name evidence="4" type="primary">PlexB_0</name>
    <name evidence="4" type="ORF">E2C01_057105</name>
</gene>
<reference evidence="4 5" key="1">
    <citation type="submission" date="2019-05" db="EMBL/GenBank/DDBJ databases">
        <title>Another draft genome of Portunus trituberculatus and its Hox gene families provides insights of decapod evolution.</title>
        <authorList>
            <person name="Jeong J.-H."/>
            <person name="Song I."/>
            <person name="Kim S."/>
            <person name="Choi T."/>
            <person name="Kim D."/>
            <person name="Ryu S."/>
            <person name="Kim W."/>
        </authorList>
    </citation>
    <scope>NUCLEOTIDE SEQUENCE [LARGE SCALE GENOMIC DNA]</scope>
    <source>
        <tissue evidence="4">Muscle</tissue>
    </source>
</reference>
<protein>
    <submittedName>
        <fullName evidence="4">Plexin-B</fullName>
    </submittedName>
</protein>
<dbReference type="GO" id="GO:0002116">
    <property type="term" value="C:semaphorin receptor complex"/>
    <property type="evidence" value="ECO:0007669"/>
    <property type="project" value="TreeGrafter"/>
</dbReference>
<dbReference type="Pfam" id="PF01833">
    <property type="entry name" value="TIG"/>
    <property type="match status" value="3"/>
</dbReference>
<dbReference type="InterPro" id="IPR014756">
    <property type="entry name" value="Ig_E-set"/>
</dbReference>
<dbReference type="FunFam" id="2.60.40.10:FF:001973">
    <property type="entry name" value="Plexin A4, B"/>
    <property type="match status" value="1"/>
</dbReference>
<dbReference type="SUPFAM" id="SSF81296">
    <property type="entry name" value="E set domains"/>
    <property type="match status" value="3"/>
</dbReference>
<dbReference type="PANTHER" id="PTHR22625">
    <property type="entry name" value="PLEXIN"/>
    <property type="match status" value="1"/>
</dbReference>
<dbReference type="PANTHER" id="PTHR22625:SF44">
    <property type="entry name" value="PLEXIN-B"/>
    <property type="match status" value="1"/>
</dbReference>
<feature type="region of interest" description="Disordered" evidence="1">
    <location>
        <begin position="317"/>
        <end position="340"/>
    </location>
</feature>
<sequence>MLENGEKRKTRHFIFPRVRGTCQGEKQTLVVVAVMVIVMRETVLLIQPLAGPLEGGTLVTIEGSNLGLREEDVKNNVFIGDVPCHVHDYRVSVKITCLTGPAPLTHGTHSGNDLQFPVKVTTPAGTTRSTVKFTYTNVSVTGVWPTRGPVSGGTVLSISGRFLNVGSHVSAELDGLPCVVNKTQSSSHRLVCVTSRASGSWEGGKEGDGLPATVRILTVMVDGARRSLASPFVFTPDPRVLELKPLRSPWSGGRLVTVHGTHLDAIQAPRITVNLFERVLNSSACRVLNADQMECPSPPLDRDAVLAILEAQDNLRRRRRSRSRRSHKIQRSPRRRDHDGDEVAVDVGFLMDGVASVMHLRQHFPNVRSRLTYLPDPVYYTFPHGVKLYKGDTLVVEGEHINDAADESDVRVTIGTAICNVTSLAMTQLVCTPPEMQPEPTDERGLYTPEQLPLVVVHVGQYLRFPLGVLRYERHRRFPLTPEGIAGLAGGALFLVLASFVVLAVYRRKSSQAERVYKLMQLQMDSLESHVRTECKQGEWSSSVAGQVYRCGAAVSECARPLAAPRACIATRDGGMTVPRPLSAHPPTHPLLIGGCVNTPVKVTRRRPCASHAPEWDVLFYA</sequence>
<evidence type="ECO:0000313" key="4">
    <source>
        <dbReference type="EMBL" id="MPC63013.1"/>
    </source>
</evidence>
<dbReference type="GO" id="GO:0005886">
    <property type="term" value="C:plasma membrane"/>
    <property type="evidence" value="ECO:0007669"/>
    <property type="project" value="TreeGrafter"/>
</dbReference>
<organism evidence="4 5">
    <name type="scientific">Portunus trituberculatus</name>
    <name type="common">Swimming crab</name>
    <name type="synonym">Neptunus trituberculatus</name>
    <dbReference type="NCBI Taxonomy" id="210409"/>
    <lineage>
        <taxon>Eukaryota</taxon>
        <taxon>Metazoa</taxon>
        <taxon>Ecdysozoa</taxon>
        <taxon>Arthropoda</taxon>
        <taxon>Crustacea</taxon>
        <taxon>Multicrustacea</taxon>
        <taxon>Malacostraca</taxon>
        <taxon>Eumalacostraca</taxon>
        <taxon>Eucarida</taxon>
        <taxon>Decapoda</taxon>
        <taxon>Pleocyemata</taxon>
        <taxon>Brachyura</taxon>
        <taxon>Eubrachyura</taxon>
        <taxon>Portunoidea</taxon>
        <taxon>Portunidae</taxon>
        <taxon>Portuninae</taxon>
        <taxon>Portunus</taxon>
    </lineage>
</organism>
<accession>A0A5B7GZ54</accession>
<dbReference type="GO" id="GO:0008045">
    <property type="term" value="P:motor neuron axon guidance"/>
    <property type="evidence" value="ECO:0007669"/>
    <property type="project" value="TreeGrafter"/>
</dbReference>
<dbReference type="EMBL" id="VSRR010020323">
    <property type="protein sequence ID" value="MPC63013.1"/>
    <property type="molecule type" value="Genomic_DNA"/>
</dbReference>
<dbReference type="SMART" id="SM00429">
    <property type="entry name" value="IPT"/>
    <property type="match status" value="4"/>
</dbReference>
<dbReference type="Proteomes" id="UP000324222">
    <property type="component" value="Unassembled WGS sequence"/>
</dbReference>
<feature type="domain" description="IPT/TIG" evidence="3">
    <location>
        <begin position="376"/>
        <end position="473"/>
    </location>
</feature>
<feature type="transmembrane region" description="Helical" evidence="2">
    <location>
        <begin position="484"/>
        <end position="506"/>
    </location>
</feature>